<dbReference type="RefSeq" id="WP_103313303.1">
    <property type="nucleotide sequence ID" value="NZ_PPPD01000001.1"/>
</dbReference>
<feature type="transmembrane region" description="Helical" evidence="5">
    <location>
        <begin position="32"/>
        <end position="51"/>
    </location>
</feature>
<keyword evidence="4" id="KW-0460">Magnesium</keyword>
<dbReference type="PANTHER" id="PTHR11603:SF147">
    <property type="entry name" value="MEMBRANE PROTEIN"/>
    <property type="match status" value="1"/>
</dbReference>
<dbReference type="InterPro" id="IPR002792">
    <property type="entry name" value="TRAM_dom"/>
</dbReference>
<keyword evidence="3" id="KW-0378">Hydrolase</keyword>
<comment type="cofactor">
    <cofactor evidence="1">
        <name>Mg(2+)</name>
        <dbReference type="ChEBI" id="CHEBI:18420"/>
    </cofactor>
</comment>
<dbReference type="PANTHER" id="PTHR11603">
    <property type="entry name" value="AAA FAMILY ATPASE"/>
    <property type="match status" value="1"/>
</dbReference>
<evidence type="ECO:0000256" key="4">
    <source>
        <dbReference type="ARBA" id="ARBA00022842"/>
    </source>
</evidence>
<dbReference type="SUPFAM" id="SSF88723">
    <property type="entry name" value="PIN domain-like"/>
    <property type="match status" value="1"/>
</dbReference>
<evidence type="ECO:0000256" key="1">
    <source>
        <dbReference type="ARBA" id="ARBA00001946"/>
    </source>
</evidence>
<name>A0A2K3V262_9DEIO</name>
<evidence type="ECO:0000256" key="3">
    <source>
        <dbReference type="ARBA" id="ARBA00022801"/>
    </source>
</evidence>
<dbReference type="GO" id="GO:0004518">
    <property type="term" value="F:nuclease activity"/>
    <property type="evidence" value="ECO:0007669"/>
    <property type="project" value="UniProtKB-KW"/>
</dbReference>
<evidence type="ECO:0000259" key="6">
    <source>
        <dbReference type="PROSITE" id="PS50926"/>
    </source>
</evidence>
<keyword evidence="5" id="KW-0472">Membrane</keyword>
<evidence type="ECO:0000256" key="2">
    <source>
        <dbReference type="ARBA" id="ARBA00022722"/>
    </source>
</evidence>
<keyword evidence="8" id="KW-1185">Reference proteome</keyword>
<keyword evidence="2" id="KW-0540">Nuclease</keyword>
<sequence>MLAIRLLTLLFGLLAGLGAGRALESTQPAELSRVNTLSLMLAGTLIALLLIPRAERLGGQFIGRFGRWYAGLSPRKVAAATFGMIIALLLSVLVGSLLQSLPFYNWIWSLGVTALLAVFFVTYASGHADAFGLLAFPQVRRKPGSKLLDSSVIIDGRVIDLTRAGLLEGDLVVPAFILRELQALSDSADPQKRTRGKRGLSVLEELREIRPIRVEDWDDAALPGADDKLIRLARETGAKIVTNDGNLGKIAKLHSVSTINIHEIAVALRPQVQAGDLLTVTISKGGQQQGQGVGYMDDGTMIVVEDGMKHRGKPVRVTVVNNVQTSVGRMIFARLEKEDMAV</sequence>
<dbReference type="SMART" id="SM00670">
    <property type="entry name" value="PINc"/>
    <property type="match status" value="1"/>
</dbReference>
<dbReference type="EMBL" id="PPPD01000001">
    <property type="protein sequence ID" value="PNY82871.1"/>
    <property type="molecule type" value="Genomic_DNA"/>
</dbReference>
<reference evidence="7 8" key="1">
    <citation type="submission" date="2018-01" db="EMBL/GenBank/DDBJ databases">
        <title>Deinococcus koreensis sp. nov., a radiation-resistant bacterium isolated from river water.</title>
        <authorList>
            <person name="Choi A."/>
        </authorList>
    </citation>
    <scope>NUCLEOTIDE SEQUENCE [LARGE SCALE GENOMIC DNA]</scope>
    <source>
        <strain evidence="7 8">SJW1-2</strain>
    </source>
</reference>
<comment type="caution">
    <text evidence="7">The sequence shown here is derived from an EMBL/GenBank/DDBJ whole genome shotgun (WGS) entry which is preliminary data.</text>
</comment>
<feature type="domain" description="TRAM" evidence="6">
    <location>
        <begin position="271"/>
        <end position="332"/>
    </location>
</feature>
<dbReference type="OrthoDB" id="9780734at2"/>
<dbReference type="GO" id="GO:0016787">
    <property type="term" value="F:hydrolase activity"/>
    <property type="evidence" value="ECO:0007669"/>
    <property type="project" value="UniProtKB-KW"/>
</dbReference>
<evidence type="ECO:0000313" key="8">
    <source>
        <dbReference type="Proteomes" id="UP000236379"/>
    </source>
</evidence>
<accession>A0A2K3V262</accession>
<keyword evidence="5" id="KW-1133">Transmembrane helix</keyword>
<dbReference type="InterPro" id="IPR002716">
    <property type="entry name" value="PIN_dom"/>
</dbReference>
<dbReference type="InterPro" id="IPR052041">
    <property type="entry name" value="Nucleic_acid_metab_PIN/TRAM"/>
</dbReference>
<evidence type="ECO:0000256" key="5">
    <source>
        <dbReference type="SAM" id="Phobius"/>
    </source>
</evidence>
<protein>
    <submittedName>
        <fullName evidence="7">Twitching motility protein PilT</fullName>
    </submittedName>
</protein>
<dbReference type="CDD" id="cd09877">
    <property type="entry name" value="PIN_YacL-like"/>
    <property type="match status" value="1"/>
</dbReference>
<organism evidence="7 8">
    <name type="scientific">Deinococcus koreensis</name>
    <dbReference type="NCBI Taxonomy" id="2054903"/>
    <lineage>
        <taxon>Bacteria</taxon>
        <taxon>Thermotogati</taxon>
        <taxon>Deinococcota</taxon>
        <taxon>Deinococci</taxon>
        <taxon>Deinococcales</taxon>
        <taxon>Deinococcaceae</taxon>
        <taxon>Deinococcus</taxon>
    </lineage>
</organism>
<dbReference type="Pfam" id="PF01938">
    <property type="entry name" value="TRAM"/>
    <property type="match status" value="1"/>
</dbReference>
<gene>
    <name evidence="7" type="ORF">CVO96_04840</name>
</gene>
<dbReference type="InterPro" id="IPR029060">
    <property type="entry name" value="PIN-like_dom_sf"/>
</dbReference>
<dbReference type="Gene3D" id="3.40.50.1010">
    <property type="entry name" value="5'-nuclease"/>
    <property type="match status" value="1"/>
</dbReference>
<dbReference type="PROSITE" id="PS50926">
    <property type="entry name" value="TRAM"/>
    <property type="match status" value="1"/>
</dbReference>
<evidence type="ECO:0000313" key="7">
    <source>
        <dbReference type="EMBL" id="PNY82871.1"/>
    </source>
</evidence>
<feature type="transmembrane region" description="Helical" evidence="5">
    <location>
        <begin position="106"/>
        <end position="136"/>
    </location>
</feature>
<dbReference type="Proteomes" id="UP000236379">
    <property type="component" value="Unassembled WGS sequence"/>
</dbReference>
<proteinExistence type="predicted"/>
<dbReference type="AlphaFoldDB" id="A0A2K3V262"/>
<keyword evidence="5" id="KW-0812">Transmembrane</keyword>
<feature type="transmembrane region" description="Helical" evidence="5">
    <location>
        <begin position="77"/>
        <end position="100"/>
    </location>
</feature>